<reference evidence="5 6" key="1">
    <citation type="journal article" date="1991" name="Int. J. Syst. Bacteriol.">
        <title>Description of the erythromycin-producing bacterium Arthrobacter sp. strain NRRL B-3381 as Aeromicrobium erythreum gen. nov., sp. nov.</title>
        <authorList>
            <person name="Miller E.S."/>
            <person name="Woese C.R."/>
            <person name="Brenner S."/>
        </authorList>
    </citation>
    <scope>NUCLEOTIDE SEQUENCE [LARGE SCALE GENOMIC DNA]</scope>
    <source>
        <strain evidence="5 6">AR18</strain>
    </source>
</reference>
<dbReference type="GO" id="GO:0005829">
    <property type="term" value="C:cytosol"/>
    <property type="evidence" value="ECO:0007669"/>
    <property type="project" value="TreeGrafter"/>
</dbReference>
<dbReference type="PROSITE" id="PS00519">
    <property type="entry name" value="HTH_ASNC_1"/>
    <property type="match status" value="1"/>
</dbReference>
<dbReference type="Pfam" id="PF01037">
    <property type="entry name" value="AsnC_trans_reg"/>
    <property type="match status" value="1"/>
</dbReference>
<dbReference type="PROSITE" id="PS50956">
    <property type="entry name" value="HTH_ASNC_2"/>
    <property type="match status" value="1"/>
</dbReference>
<dbReference type="Proteomes" id="UP000067689">
    <property type="component" value="Chromosome"/>
</dbReference>
<dbReference type="InterPro" id="IPR019888">
    <property type="entry name" value="Tscrpt_reg_AsnC-like"/>
</dbReference>
<evidence type="ECO:0000256" key="3">
    <source>
        <dbReference type="ARBA" id="ARBA00023163"/>
    </source>
</evidence>
<dbReference type="Pfam" id="PF13412">
    <property type="entry name" value="HTH_24"/>
    <property type="match status" value="1"/>
</dbReference>
<keyword evidence="1" id="KW-0805">Transcription regulation</keyword>
<dbReference type="GO" id="GO:0043200">
    <property type="term" value="P:response to amino acid"/>
    <property type="evidence" value="ECO:0007669"/>
    <property type="project" value="TreeGrafter"/>
</dbReference>
<protein>
    <recommendedName>
        <fullName evidence="4">HTH asnC-type domain-containing protein</fullName>
    </recommendedName>
</protein>
<dbReference type="PANTHER" id="PTHR30154:SF34">
    <property type="entry name" value="TRANSCRIPTIONAL REGULATOR AZLB"/>
    <property type="match status" value="1"/>
</dbReference>
<evidence type="ECO:0000313" key="6">
    <source>
        <dbReference type="Proteomes" id="UP000067689"/>
    </source>
</evidence>
<organism evidence="5 6">
    <name type="scientific">Aeromicrobium erythreum</name>
    <dbReference type="NCBI Taxonomy" id="2041"/>
    <lineage>
        <taxon>Bacteria</taxon>
        <taxon>Bacillati</taxon>
        <taxon>Actinomycetota</taxon>
        <taxon>Actinomycetes</taxon>
        <taxon>Propionibacteriales</taxon>
        <taxon>Nocardioidaceae</taxon>
        <taxon>Aeromicrobium</taxon>
    </lineage>
</organism>
<dbReference type="InterPro" id="IPR019887">
    <property type="entry name" value="Tscrpt_reg_AsnC/Lrp_C"/>
</dbReference>
<dbReference type="AlphaFoldDB" id="A0A0U4C3K7"/>
<dbReference type="Gene3D" id="3.30.70.920">
    <property type="match status" value="1"/>
</dbReference>
<dbReference type="InterPro" id="IPR036390">
    <property type="entry name" value="WH_DNA-bd_sf"/>
</dbReference>
<dbReference type="InterPro" id="IPR036388">
    <property type="entry name" value="WH-like_DNA-bd_sf"/>
</dbReference>
<dbReference type="InterPro" id="IPR000485">
    <property type="entry name" value="AsnC-type_HTH_dom"/>
</dbReference>
<accession>A0A0U4C3K7</accession>
<dbReference type="GO" id="GO:0043565">
    <property type="term" value="F:sequence-specific DNA binding"/>
    <property type="evidence" value="ECO:0007669"/>
    <property type="project" value="InterPro"/>
</dbReference>
<proteinExistence type="predicted"/>
<dbReference type="PRINTS" id="PR00033">
    <property type="entry name" value="HTHASNC"/>
</dbReference>
<evidence type="ECO:0000256" key="1">
    <source>
        <dbReference type="ARBA" id="ARBA00023015"/>
    </source>
</evidence>
<feature type="domain" description="HTH asnC-type" evidence="4">
    <location>
        <begin position="17"/>
        <end position="79"/>
    </location>
</feature>
<evidence type="ECO:0000256" key="2">
    <source>
        <dbReference type="ARBA" id="ARBA00023125"/>
    </source>
</evidence>
<keyword evidence="3" id="KW-0804">Transcription</keyword>
<dbReference type="SMART" id="SM00344">
    <property type="entry name" value="HTH_ASNC"/>
    <property type="match status" value="1"/>
</dbReference>
<evidence type="ECO:0000313" key="5">
    <source>
        <dbReference type="EMBL" id="ALX05551.1"/>
    </source>
</evidence>
<dbReference type="SUPFAM" id="SSF46785">
    <property type="entry name" value="Winged helix' DNA-binding domain"/>
    <property type="match status" value="1"/>
</dbReference>
<dbReference type="RefSeq" id="WP_067859468.1">
    <property type="nucleotide sequence ID" value="NZ_CP011502.1"/>
</dbReference>
<dbReference type="OrthoDB" id="166264at2"/>
<dbReference type="InterPro" id="IPR011008">
    <property type="entry name" value="Dimeric_a/b-barrel"/>
</dbReference>
<name>A0A0U4C3K7_9ACTN</name>
<dbReference type="PATRIC" id="fig|2041.4.peg.2714"/>
<keyword evidence="2" id="KW-0238">DNA-binding</keyword>
<dbReference type="EMBL" id="CP011502">
    <property type="protein sequence ID" value="ALX05551.1"/>
    <property type="molecule type" value="Genomic_DNA"/>
</dbReference>
<keyword evidence="6" id="KW-1185">Reference proteome</keyword>
<sequence>MAQAGDGSRATPRAARLDDVDRRLLDLLRRDARAPVSELARAVNLSPGPVSRRIDRLERIGVIKGYVTVVDDRAAGDLDAFTEIRLTGDTETGELEQLLRGIEEVQNVFTIAGDPDVLVRLRVHDVDHLQRVVNRIRRTGRTTHTKTLIVMRDWARGEDLDD</sequence>
<dbReference type="InterPro" id="IPR019885">
    <property type="entry name" value="Tscrpt_reg_HTH_AsnC-type_CS"/>
</dbReference>
<dbReference type="Gene3D" id="1.10.10.10">
    <property type="entry name" value="Winged helix-like DNA-binding domain superfamily/Winged helix DNA-binding domain"/>
    <property type="match status" value="1"/>
</dbReference>
<dbReference type="SUPFAM" id="SSF54909">
    <property type="entry name" value="Dimeric alpha+beta barrel"/>
    <property type="match status" value="1"/>
</dbReference>
<evidence type="ECO:0000259" key="4">
    <source>
        <dbReference type="PROSITE" id="PS50956"/>
    </source>
</evidence>
<dbReference type="STRING" id="2041.AERYTH_13010"/>
<dbReference type="PANTHER" id="PTHR30154">
    <property type="entry name" value="LEUCINE-RESPONSIVE REGULATORY PROTEIN"/>
    <property type="match status" value="1"/>
</dbReference>
<dbReference type="KEGG" id="aer:AERYTH_13010"/>
<gene>
    <name evidence="5" type="ORF">AERYTH_13010</name>
</gene>